<dbReference type="PANTHER" id="PTHR43567:SF5">
    <property type="entry name" value="HYPOTHETICAL CYTOSOLIC PROTEIN"/>
    <property type="match status" value="1"/>
</dbReference>
<keyword evidence="3" id="KW-0560">Oxidoreductase</keyword>
<dbReference type="EC" id="1.5.1.-" evidence="3"/>
<dbReference type="Gene3D" id="2.30.110.10">
    <property type="entry name" value="Electron Transport, Fmn-binding Protein, Chain A"/>
    <property type="match status" value="1"/>
</dbReference>
<feature type="domain" description="Flavin reductase like" evidence="2">
    <location>
        <begin position="19"/>
        <end position="162"/>
    </location>
</feature>
<reference evidence="3 4" key="1">
    <citation type="submission" date="2023-04" db="EMBL/GenBank/DDBJ databases">
        <title>Clostridium tannerae sp. nov., isolated from the fecal material of an alpaca.</title>
        <authorList>
            <person name="Miller S."/>
            <person name="Hendry M."/>
            <person name="King J."/>
            <person name="Sankaranarayanan K."/>
            <person name="Lawson P.A."/>
        </authorList>
    </citation>
    <scope>NUCLEOTIDE SEQUENCE [LARGE SCALE GENOMIC DNA]</scope>
    <source>
        <strain evidence="3 4">A1-XYC3</strain>
    </source>
</reference>
<protein>
    <submittedName>
        <fullName evidence="3">Flavin reductase family protein</fullName>
        <ecNumber evidence="3">1.5.1.-</ecNumber>
    </submittedName>
</protein>
<dbReference type="PANTHER" id="PTHR43567">
    <property type="entry name" value="FLAVOREDOXIN-RELATED-RELATED"/>
    <property type="match status" value="1"/>
</dbReference>
<evidence type="ECO:0000259" key="2">
    <source>
        <dbReference type="Pfam" id="PF01613"/>
    </source>
</evidence>
<gene>
    <name evidence="3" type="ORF">P8V03_08275</name>
</gene>
<dbReference type="EMBL" id="JARUJP010000007">
    <property type="protein sequence ID" value="MDW8801153.1"/>
    <property type="molecule type" value="Genomic_DNA"/>
</dbReference>
<comment type="caution">
    <text evidence="3">The sequence shown here is derived from an EMBL/GenBank/DDBJ whole genome shotgun (WGS) entry which is preliminary data.</text>
</comment>
<dbReference type="GO" id="GO:0016491">
    <property type="term" value="F:oxidoreductase activity"/>
    <property type="evidence" value="ECO:0007669"/>
    <property type="project" value="UniProtKB-KW"/>
</dbReference>
<evidence type="ECO:0000313" key="3">
    <source>
        <dbReference type="EMBL" id="MDW8801153.1"/>
    </source>
</evidence>
<keyword evidence="4" id="KW-1185">Reference proteome</keyword>
<organism evidence="3 4">
    <name type="scientific">Clostridium tanneri</name>
    <dbReference type="NCBI Taxonomy" id="3037988"/>
    <lineage>
        <taxon>Bacteria</taxon>
        <taxon>Bacillati</taxon>
        <taxon>Bacillota</taxon>
        <taxon>Clostridia</taxon>
        <taxon>Eubacteriales</taxon>
        <taxon>Clostridiaceae</taxon>
        <taxon>Clostridium</taxon>
    </lineage>
</organism>
<proteinExistence type="inferred from homology"/>
<dbReference type="SUPFAM" id="SSF50475">
    <property type="entry name" value="FMN-binding split barrel"/>
    <property type="match status" value="1"/>
</dbReference>
<sequence>MDFTKNLEKNMEFLHKKGAFLTTKVGDEVNTMTISWGSIGFIWGKPMFTALVRKSRHTYNLLEKAGEFTVSIPLDDSMKKELALCGTKSGRDMNKIKEANLKLEEGRSLSTPVIKGSKVHFECKVVYKQPMTPNLLDEAVDNNSYGTKDYHTIYFGEIIDCYEE</sequence>
<dbReference type="RefSeq" id="WP_261671655.1">
    <property type="nucleotide sequence ID" value="NZ_JARUJP010000007.1"/>
</dbReference>
<dbReference type="InterPro" id="IPR002563">
    <property type="entry name" value="Flavin_Rdtase-like_dom"/>
</dbReference>
<accession>A0ABU4JSQ8</accession>
<dbReference type="Pfam" id="PF01613">
    <property type="entry name" value="Flavin_Reduct"/>
    <property type="match status" value="1"/>
</dbReference>
<dbReference type="InterPro" id="IPR012349">
    <property type="entry name" value="Split_barrel_FMN-bd"/>
</dbReference>
<comment type="similarity">
    <text evidence="1">Belongs to the flavoredoxin family.</text>
</comment>
<evidence type="ECO:0000256" key="1">
    <source>
        <dbReference type="ARBA" id="ARBA00038054"/>
    </source>
</evidence>
<dbReference type="Proteomes" id="UP001281656">
    <property type="component" value="Unassembled WGS sequence"/>
</dbReference>
<evidence type="ECO:0000313" key="4">
    <source>
        <dbReference type="Proteomes" id="UP001281656"/>
    </source>
</evidence>
<name>A0ABU4JSQ8_9CLOT</name>
<dbReference type="InterPro" id="IPR052174">
    <property type="entry name" value="Flavoredoxin"/>
</dbReference>